<keyword evidence="3" id="KW-1185">Reference proteome</keyword>
<proteinExistence type="predicted"/>
<feature type="compositionally biased region" description="Low complexity" evidence="1">
    <location>
        <begin position="76"/>
        <end position="93"/>
    </location>
</feature>
<dbReference type="AlphaFoldDB" id="A0AAP0BSJ4"/>
<dbReference type="EMBL" id="JBBWWQ010000005">
    <property type="protein sequence ID" value="KAK8947081.1"/>
    <property type="molecule type" value="Genomic_DNA"/>
</dbReference>
<feature type="compositionally biased region" description="Acidic residues" evidence="1">
    <location>
        <begin position="56"/>
        <end position="72"/>
    </location>
</feature>
<protein>
    <submittedName>
        <fullName evidence="2">Uncharacterized protein</fullName>
    </submittedName>
</protein>
<evidence type="ECO:0000313" key="2">
    <source>
        <dbReference type="EMBL" id="KAK8947081.1"/>
    </source>
</evidence>
<feature type="compositionally biased region" description="Basic and acidic residues" evidence="1">
    <location>
        <begin position="94"/>
        <end position="107"/>
    </location>
</feature>
<name>A0AAP0BSJ4_9ASPA</name>
<accession>A0AAP0BSJ4</accession>
<comment type="caution">
    <text evidence="2">The sequence shown here is derived from an EMBL/GenBank/DDBJ whole genome shotgun (WGS) entry which is preliminary data.</text>
</comment>
<feature type="region of interest" description="Disordered" evidence="1">
    <location>
        <begin position="47"/>
        <end position="120"/>
    </location>
</feature>
<reference evidence="2 3" key="1">
    <citation type="journal article" date="2022" name="Nat. Plants">
        <title>Genomes of leafy and leafless Platanthera orchids illuminate the evolution of mycoheterotrophy.</title>
        <authorList>
            <person name="Li M.H."/>
            <person name="Liu K.W."/>
            <person name="Li Z."/>
            <person name="Lu H.C."/>
            <person name="Ye Q.L."/>
            <person name="Zhang D."/>
            <person name="Wang J.Y."/>
            <person name="Li Y.F."/>
            <person name="Zhong Z.M."/>
            <person name="Liu X."/>
            <person name="Yu X."/>
            <person name="Liu D.K."/>
            <person name="Tu X.D."/>
            <person name="Liu B."/>
            <person name="Hao Y."/>
            <person name="Liao X.Y."/>
            <person name="Jiang Y.T."/>
            <person name="Sun W.H."/>
            <person name="Chen J."/>
            <person name="Chen Y.Q."/>
            <person name="Ai Y."/>
            <person name="Zhai J.W."/>
            <person name="Wu S.S."/>
            <person name="Zhou Z."/>
            <person name="Hsiao Y.Y."/>
            <person name="Wu W.L."/>
            <person name="Chen Y.Y."/>
            <person name="Lin Y.F."/>
            <person name="Hsu J.L."/>
            <person name="Li C.Y."/>
            <person name="Wang Z.W."/>
            <person name="Zhao X."/>
            <person name="Zhong W.Y."/>
            <person name="Ma X.K."/>
            <person name="Ma L."/>
            <person name="Huang J."/>
            <person name="Chen G.Z."/>
            <person name="Huang M.Z."/>
            <person name="Huang L."/>
            <person name="Peng D.H."/>
            <person name="Luo Y.B."/>
            <person name="Zou S.Q."/>
            <person name="Chen S.P."/>
            <person name="Lan S."/>
            <person name="Tsai W.C."/>
            <person name="Van de Peer Y."/>
            <person name="Liu Z.J."/>
        </authorList>
    </citation>
    <scope>NUCLEOTIDE SEQUENCE [LARGE SCALE GENOMIC DNA]</scope>
    <source>
        <strain evidence="2">Lor287</strain>
    </source>
</reference>
<sequence>MFPFVKETVEVVVERFIVDGFAKEGVNEIPFLQLILELEERVAELEQADKGKVVADEEDDEEVGPAEDEVPDDAASIQQQGSQSAQFSSSSSSEESKWQTESADSKSLDSGSSDSDGYSP</sequence>
<organism evidence="2 3">
    <name type="scientific">Platanthera zijinensis</name>
    <dbReference type="NCBI Taxonomy" id="2320716"/>
    <lineage>
        <taxon>Eukaryota</taxon>
        <taxon>Viridiplantae</taxon>
        <taxon>Streptophyta</taxon>
        <taxon>Embryophyta</taxon>
        <taxon>Tracheophyta</taxon>
        <taxon>Spermatophyta</taxon>
        <taxon>Magnoliopsida</taxon>
        <taxon>Liliopsida</taxon>
        <taxon>Asparagales</taxon>
        <taxon>Orchidaceae</taxon>
        <taxon>Orchidoideae</taxon>
        <taxon>Orchideae</taxon>
        <taxon>Orchidinae</taxon>
        <taxon>Platanthera</taxon>
    </lineage>
</organism>
<evidence type="ECO:0000256" key="1">
    <source>
        <dbReference type="SAM" id="MobiDB-lite"/>
    </source>
</evidence>
<dbReference type="Proteomes" id="UP001418222">
    <property type="component" value="Unassembled WGS sequence"/>
</dbReference>
<evidence type="ECO:0000313" key="3">
    <source>
        <dbReference type="Proteomes" id="UP001418222"/>
    </source>
</evidence>
<feature type="compositionally biased region" description="Low complexity" evidence="1">
    <location>
        <begin position="108"/>
        <end position="120"/>
    </location>
</feature>
<gene>
    <name evidence="2" type="ORF">KSP39_PZI007433</name>
</gene>